<evidence type="ECO:0000256" key="4">
    <source>
        <dbReference type="ARBA" id="ARBA00022989"/>
    </source>
</evidence>
<evidence type="ECO:0000256" key="6">
    <source>
        <dbReference type="SAM" id="Phobius"/>
    </source>
</evidence>
<evidence type="ECO:0000313" key="7">
    <source>
        <dbReference type="EMBL" id="MBC8570720.1"/>
    </source>
</evidence>
<keyword evidence="8" id="KW-1185">Reference proteome</keyword>
<feature type="transmembrane region" description="Helical" evidence="6">
    <location>
        <begin position="356"/>
        <end position="377"/>
    </location>
</feature>
<keyword evidence="3 6" id="KW-0812">Transmembrane</keyword>
<comment type="similarity">
    <text evidence="2">Belongs to the purine-cytosine permease (2.A.39) family.</text>
</comment>
<protein>
    <submittedName>
        <fullName evidence="7">Cytosine permease</fullName>
    </submittedName>
</protein>
<evidence type="ECO:0000256" key="3">
    <source>
        <dbReference type="ARBA" id="ARBA00022692"/>
    </source>
</evidence>
<dbReference type="GO" id="GO:0015209">
    <property type="term" value="F:cytosine transmembrane transporter activity"/>
    <property type="evidence" value="ECO:0007669"/>
    <property type="project" value="InterPro"/>
</dbReference>
<organism evidence="7 8">
    <name type="scientific">Zongyangia hominis</name>
    <dbReference type="NCBI Taxonomy" id="2763677"/>
    <lineage>
        <taxon>Bacteria</taxon>
        <taxon>Bacillati</taxon>
        <taxon>Bacillota</taxon>
        <taxon>Clostridia</taxon>
        <taxon>Eubacteriales</taxon>
        <taxon>Oscillospiraceae</taxon>
        <taxon>Zongyangia</taxon>
    </lineage>
</organism>
<name>A0A926IC45_9FIRM</name>
<dbReference type="PANTHER" id="PTHR30569:SF0">
    <property type="entry name" value="CYTOSINE PERMEASE"/>
    <property type="match status" value="1"/>
</dbReference>
<evidence type="ECO:0000313" key="8">
    <source>
        <dbReference type="Proteomes" id="UP000660861"/>
    </source>
</evidence>
<gene>
    <name evidence="7" type="ORF">H8709_07755</name>
</gene>
<evidence type="ECO:0000256" key="5">
    <source>
        <dbReference type="ARBA" id="ARBA00023136"/>
    </source>
</evidence>
<reference evidence="7" key="1">
    <citation type="submission" date="2020-08" db="EMBL/GenBank/DDBJ databases">
        <title>Genome public.</title>
        <authorList>
            <person name="Liu C."/>
            <person name="Sun Q."/>
        </authorList>
    </citation>
    <scope>NUCLEOTIDE SEQUENCE</scope>
    <source>
        <strain evidence="7">NSJ-54</strain>
    </source>
</reference>
<feature type="transmembrane region" description="Helical" evidence="6">
    <location>
        <begin position="413"/>
        <end position="430"/>
    </location>
</feature>
<feature type="transmembrane region" description="Helical" evidence="6">
    <location>
        <begin position="255"/>
        <end position="274"/>
    </location>
</feature>
<comment type="caution">
    <text evidence="7">The sequence shown here is derived from an EMBL/GenBank/DDBJ whole genome shotgun (WGS) entry which is preliminary data.</text>
</comment>
<dbReference type="RefSeq" id="WP_262397817.1">
    <property type="nucleotide sequence ID" value="NZ_JACRTC010000005.1"/>
</dbReference>
<feature type="transmembrane region" description="Helical" evidence="6">
    <location>
        <begin position="214"/>
        <end position="235"/>
    </location>
</feature>
<dbReference type="Gene3D" id="1.10.4160.10">
    <property type="entry name" value="Hydantoin permease"/>
    <property type="match status" value="1"/>
</dbReference>
<comment type="subcellular location">
    <subcellularLocation>
        <location evidence="1">Membrane</location>
        <topology evidence="1">Multi-pass membrane protein</topology>
    </subcellularLocation>
</comment>
<dbReference type="InterPro" id="IPR030191">
    <property type="entry name" value="CodB"/>
</dbReference>
<dbReference type="Pfam" id="PF02133">
    <property type="entry name" value="Transp_cyt_pur"/>
    <property type="match status" value="1"/>
</dbReference>
<feature type="transmembrane region" description="Helical" evidence="6">
    <location>
        <begin position="146"/>
        <end position="165"/>
    </location>
</feature>
<feature type="transmembrane region" description="Helical" evidence="6">
    <location>
        <begin position="294"/>
        <end position="319"/>
    </location>
</feature>
<evidence type="ECO:0000256" key="1">
    <source>
        <dbReference type="ARBA" id="ARBA00004141"/>
    </source>
</evidence>
<feature type="transmembrane region" description="Helical" evidence="6">
    <location>
        <begin position="34"/>
        <end position="54"/>
    </location>
</feature>
<feature type="transmembrane region" description="Helical" evidence="6">
    <location>
        <begin position="331"/>
        <end position="350"/>
    </location>
</feature>
<dbReference type="EMBL" id="JACRTC010000005">
    <property type="protein sequence ID" value="MBC8570720.1"/>
    <property type="molecule type" value="Genomic_DNA"/>
</dbReference>
<feature type="transmembrane region" description="Helical" evidence="6">
    <location>
        <begin position="457"/>
        <end position="477"/>
    </location>
</feature>
<feature type="transmembrane region" description="Helical" evidence="6">
    <location>
        <begin position="389"/>
        <end position="407"/>
    </location>
</feature>
<keyword evidence="4 6" id="KW-1133">Transmembrane helix</keyword>
<evidence type="ECO:0000256" key="2">
    <source>
        <dbReference type="ARBA" id="ARBA00008974"/>
    </source>
</evidence>
<dbReference type="InterPro" id="IPR001248">
    <property type="entry name" value="Pur-cyt_permease"/>
</dbReference>
<accession>A0A926IC45</accession>
<sequence>MVETAKKASSSVTASEDMTLDVIPANKRTKWTNAAAVFAGCDLNIPIIFVGATLAQGLKFVTAFVVMLVGLTLAQIYSAINAAVGADTGRPSAQLTRCAFGSVTSRTLISFLLLYMNMGWYGSHVAVAASAGLQAFKVDHTDPQNFWIYAIVMVFIGLIFVIPALKGQRLIAKISKVLVPLVLIVFAYAIFRVFQNLGGFGPGLKALVESEPTSPMSITSAIVLLLGCSACQWLMFSDYSRSNPRIMPDSVLSPFIGNIPVCFCIYGIGIILSATSGTWDIVSIMSNELHMGTLSLLCVLIAQMTTMVVAAYSCGLAVANMFNIKSAKGKMWATIAAAAIGTILALTGILTWLDTFLQSIAILFAPIGIILALDHYLIRSRKWEDHTGVNWIALAAMVIACVAAAFIPIGYSAFTSMFIAGLLYYVGMVIQAKVKPGKYTPEEWKDGKIILDKEQKIFLIGVLGGVFVSFISPFILPSPACDVVAVIGGVITLVGFILAVKSHAILGGRKDAEPAA</sequence>
<dbReference type="GO" id="GO:0005886">
    <property type="term" value="C:plasma membrane"/>
    <property type="evidence" value="ECO:0007669"/>
    <property type="project" value="TreeGrafter"/>
</dbReference>
<dbReference type="Proteomes" id="UP000660861">
    <property type="component" value="Unassembled WGS sequence"/>
</dbReference>
<feature type="transmembrane region" description="Helical" evidence="6">
    <location>
        <begin position="60"/>
        <end position="86"/>
    </location>
</feature>
<dbReference type="PANTHER" id="PTHR30569">
    <property type="entry name" value="CYTOSINE TRANSPORTER CODB"/>
    <property type="match status" value="1"/>
</dbReference>
<dbReference type="AlphaFoldDB" id="A0A926IC45"/>
<feature type="transmembrane region" description="Helical" evidence="6">
    <location>
        <begin position="177"/>
        <end position="194"/>
    </location>
</feature>
<proteinExistence type="inferred from homology"/>
<feature type="transmembrane region" description="Helical" evidence="6">
    <location>
        <begin position="483"/>
        <end position="500"/>
    </location>
</feature>
<keyword evidence="5 6" id="KW-0472">Membrane</keyword>